<comment type="caution">
    <text evidence="2">The sequence shown here is derived from an EMBL/GenBank/DDBJ whole genome shotgun (WGS) entry which is preliminary data.</text>
</comment>
<dbReference type="RefSeq" id="WP_046045439.1">
    <property type="nucleotide sequence ID" value="NZ_LACD01000003.1"/>
</dbReference>
<name>A0A0F4TT64_PSEFL</name>
<sequence>MLNTQFRSRTARAVASVATVISLAILNTSAAATLEDQVKGLQSSVETVEQRRASAIKDIYTNVLGTYRDSIKIDSVETQVAEVFNRTARIEVTVGYSFDFEKAKAFRANLSRYFGTNTDKEPGVEPYGMVYTNYLDCVGINCTVEKEISRYLKSSAVGIRVTFLGIPGTFPTEEFDGMYDLKPGKMTIQFDVPKSQIKGDPKPTIKAQIFDVHFCPDSPDCNGYRYTIKKG</sequence>
<evidence type="ECO:0000256" key="1">
    <source>
        <dbReference type="SAM" id="SignalP"/>
    </source>
</evidence>
<dbReference type="AlphaFoldDB" id="A0A0F4TT64"/>
<evidence type="ECO:0000313" key="2">
    <source>
        <dbReference type="EMBL" id="KJZ47621.1"/>
    </source>
</evidence>
<protein>
    <submittedName>
        <fullName evidence="2">Uncharacterized protein</fullName>
    </submittedName>
</protein>
<reference evidence="2 3" key="1">
    <citation type="submission" date="2015-03" db="EMBL/GenBank/DDBJ databases">
        <title>Comparative genomics of Pseudomonas insights into diversity of traits involved in vanlence and defense.</title>
        <authorList>
            <person name="Qin Y."/>
        </authorList>
    </citation>
    <scope>NUCLEOTIDE SEQUENCE [LARGE SCALE GENOMIC DNA]</scope>
    <source>
        <strain evidence="2 3">C3</strain>
    </source>
</reference>
<accession>A0A0F4TT64</accession>
<dbReference type="EMBL" id="LACD01000003">
    <property type="protein sequence ID" value="KJZ47621.1"/>
    <property type="molecule type" value="Genomic_DNA"/>
</dbReference>
<evidence type="ECO:0000313" key="3">
    <source>
        <dbReference type="Proteomes" id="UP000033500"/>
    </source>
</evidence>
<dbReference type="Proteomes" id="UP000033500">
    <property type="component" value="Unassembled WGS sequence"/>
</dbReference>
<proteinExistence type="predicted"/>
<gene>
    <name evidence="2" type="ORF">VC34_04455</name>
</gene>
<organism evidence="2 3">
    <name type="scientific">Pseudomonas fluorescens</name>
    <dbReference type="NCBI Taxonomy" id="294"/>
    <lineage>
        <taxon>Bacteria</taxon>
        <taxon>Pseudomonadati</taxon>
        <taxon>Pseudomonadota</taxon>
        <taxon>Gammaproteobacteria</taxon>
        <taxon>Pseudomonadales</taxon>
        <taxon>Pseudomonadaceae</taxon>
        <taxon>Pseudomonas</taxon>
    </lineage>
</organism>
<keyword evidence="1" id="KW-0732">Signal</keyword>
<feature type="chain" id="PRO_5002479152" evidence="1">
    <location>
        <begin position="31"/>
        <end position="231"/>
    </location>
</feature>
<feature type="signal peptide" evidence="1">
    <location>
        <begin position="1"/>
        <end position="30"/>
    </location>
</feature>
<dbReference type="PATRIC" id="fig|294.131.peg.3654"/>